<evidence type="ECO:0000259" key="2">
    <source>
        <dbReference type="Pfam" id="PF13767"/>
    </source>
</evidence>
<feature type="chain" id="PRO_5010580675" description="DUF4168 domain-containing protein" evidence="1">
    <location>
        <begin position="27"/>
        <end position="144"/>
    </location>
</feature>
<evidence type="ECO:0000256" key="1">
    <source>
        <dbReference type="SAM" id="SignalP"/>
    </source>
</evidence>
<name>A0A1U7DC63_9RHOB</name>
<protein>
    <recommendedName>
        <fullName evidence="2">DUF4168 domain-containing protein</fullName>
    </recommendedName>
</protein>
<feature type="domain" description="DUF4168" evidence="2">
    <location>
        <begin position="48"/>
        <end position="125"/>
    </location>
</feature>
<dbReference type="KEGG" id="tpro:Ga0080559_TMP4854"/>
<feature type="signal peptide" evidence="1">
    <location>
        <begin position="1"/>
        <end position="26"/>
    </location>
</feature>
<accession>A0A1U7DC63</accession>
<evidence type="ECO:0000313" key="3">
    <source>
        <dbReference type="EMBL" id="APX25650.1"/>
    </source>
</evidence>
<dbReference type="AlphaFoldDB" id="A0A1U7DC63"/>
<reference evidence="3 4" key="1">
    <citation type="submission" date="2016-03" db="EMBL/GenBank/DDBJ databases">
        <title>Deep-sea bacteria in the southern Pacific.</title>
        <authorList>
            <person name="Tang K."/>
        </authorList>
    </citation>
    <scope>NUCLEOTIDE SEQUENCE [LARGE SCALE GENOMIC DNA]</scope>
    <source>
        <strain evidence="3 4">JLT2016</strain>
    </source>
</reference>
<organism evidence="3 4">
    <name type="scientific">Salipiger profundus</name>
    <dbReference type="NCBI Taxonomy" id="1229727"/>
    <lineage>
        <taxon>Bacteria</taxon>
        <taxon>Pseudomonadati</taxon>
        <taxon>Pseudomonadota</taxon>
        <taxon>Alphaproteobacteria</taxon>
        <taxon>Rhodobacterales</taxon>
        <taxon>Roseobacteraceae</taxon>
        <taxon>Salipiger</taxon>
    </lineage>
</organism>
<dbReference type="Proteomes" id="UP000186559">
    <property type="component" value="Chromosome"/>
</dbReference>
<dbReference type="Pfam" id="PF13767">
    <property type="entry name" value="DUF4168"/>
    <property type="match status" value="1"/>
</dbReference>
<keyword evidence="1" id="KW-0732">Signal</keyword>
<gene>
    <name evidence="3" type="ORF">Ga0080559_TMP4854</name>
</gene>
<dbReference type="OrthoDB" id="7876308at2"/>
<evidence type="ECO:0000313" key="4">
    <source>
        <dbReference type="Proteomes" id="UP000186559"/>
    </source>
</evidence>
<sequence length="144" mass="15486" precursor="true">MKLNGTLLKSTVIAALVAAPMAPVMAQTAETDGATEQTAPATEAANFSEAELSSFIDAAMQVQAVQQDYMTRIQETEADEDKQALVQEAQAEMTNAVKETDGMDLETYNEIGQAAQSDPELNQRILAMVQTRQGENGEAETKTE</sequence>
<keyword evidence="4" id="KW-1185">Reference proteome</keyword>
<dbReference type="RefSeq" id="WP_017468616.1">
    <property type="nucleotide sequence ID" value="NZ_BMEW01000002.1"/>
</dbReference>
<dbReference type="EMBL" id="CP014796">
    <property type="protein sequence ID" value="APX25650.1"/>
    <property type="molecule type" value="Genomic_DNA"/>
</dbReference>
<dbReference type="STRING" id="1229727.Ga0080559_TMP4854"/>
<dbReference type="InterPro" id="IPR025433">
    <property type="entry name" value="DUF4168"/>
</dbReference>
<proteinExistence type="predicted"/>